<protein>
    <submittedName>
        <fullName evidence="2">Uncharacterized protein</fullName>
    </submittedName>
</protein>
<name>A0ABY4BZ22_9MICO</name>
<reference evidence="2 3" key="1">
    <citation type="submission" date="2022-03" db="EMBL/GenBank/DDBJ databases">
        <title>Mucilaginibacter sp. isolated from the gut of Protaetia brevitarsis seulensis larvae.</title>
        <authorList>
            <person name="Won M."/>
            <person name="Kim S.-J."/>
            <person name="Kwon S.-W."/>
        </authorList>
    </citation>
    <scope>NUCLEOTIDE SEQUENCE [LARGE SCALE GENOMIC DNA]</scope>
    <source>
        <strain evidence="2 3">CFWR-12</strain>
    </source>
</reference>
<proteinExistence type="predicted"/>
<keyword evidence="3" id="KW-1185">Reference proteome</keyword>
<dbReference type="RefSeq" id="WP_243554418.1">
    <property type="nucleotide sequence ID" value="NZ_CP094528.1"/>
</dbReference>
<gene>
    <name evidence="2" type="ORF">MTO99_14830</name>
</gene>
<dbReference type="EMBL" id="CP094528">
    <property type="protein sequence ID" value="UOE43442.1"/>
    <property type="molecule type" value="Genomic_DNA"/>
</dbReference>
<evidence type="ECO:0000256" key="1">
    <source>
        <dbReference type="SAM" id="MobiDB-lite"/>
    </source>
</evidence>
<feature type="region of interest" description="Disordered" evidence="1">
    <location>
        <begin position="31"/>
        <end position="50"/>
    </location>
</feature>
<dbReference type="Proteomes" id="UP000832097">
    <property type="component" value="Chromosome"/>
</dbReference>
<feature type="region of interest" description="Disordered" evidence="1">
    <location>
        <begin position="69"/>
        <end position="90"/>
    </location>
</feature>
<organism evidence="2 3">
    <name type="scientific">Agromyces larvae</name>
    <dbReference type="NCBI Taxonomy" id="2929802"/>
    <lineage>
        <taxon>Bacteria</taxon>
        <taxon>Bacillati</taxon>
        <taxon>Actinomycetota</taxon>
        <taxon>Actinomycetes</taxon>
        <taxon>Micrococcales</taxon>
        <taxon>Microbacteriaceae</taxon>
        <taxon>Agromyces</taxon>
    </lineage>
</organism>
<sequence>MPEDREFCEVEGRLVRRADRVRLDGGWLHITPDDDADTRTSSGHMTSGEPVDFIAVREGGAWRLESAEIDPGGIDVPPAQMNSPRGGGVRGFRHRIEAFNIDNTQLVKPPPPDDA</sequence>
<evidence type="ECO:0000313" key="2">
    <source>
        <dbReference type="EMBL" id="UOE43442.1"/>
    </source>
</evidence>
<accession>A0ABY4BZ22</accession>
<evidence type="ECO:0000313" key="3">
    <source>
        <dbReference type="Proteomes" id="UP000832097"/>
    </source>
</evidence>